<dbReference type="Pfam" id="PF13843">
    <property type="entry name" value="DDE_Tnp_1_7"/>
    <property type="match status" value="1"/>
</dbReference>
<comment type="caution">
    <text evidence="2">The sequence shown here is derived from an EMBL/GenBank/DDBJ whole genome shotgun (WGS) entry which is preliminary data.</text>
</comment>
<evidence type="ECO:0000313" key="2">
    <source>
        <dbReference type="EMBL" id="KAJ8941958.1"/>
    </source>
</evidence>
<dbReference type="AlphaFoldDB" id="A0AAV8XTK7"/>
<proteinExistence type="predicted"/>
<gene>
    <name evidence="2" type="ORF">NQ314_010177</name>
</gene>
<reference evidence="2" key="1">
    <citation type="journal article" date="2023" name="Insect Mol. Biol.">
        <title>Genome sequencing provides insights into the evolution of gene families encoding plant cell wall-degrading enzymes in longhorned beetles.</title>
        <authorList>
            <person name="Shin N.R."/>
            <person name="Okamura Y."/>
            <person name="Kirsch R."/>
            <person name="Pauchet Y."/>
        </authorList>
    </citation>
    <scope>NUCLEOTIDE SEQUENCE</scope>
    <source>
        <strain evidence="2">RBIC_L_NR</strain>
    </source>
</reference>
<protein>
    <recommendedName>
        <fullName evidence="1">PiggyBac transposable element-derived protein domain-containing protein</fullName>
    </recommendedName>
</protein>
<keyword evidence="3" id="KW-1185">Reference proteome</keyword>
<feature type="domain" description="PiggyBac transposable element-derived protein" evidence="1">
    <location>
        <begin position="122"/>
        <end position="229"/>
    </location>
</feature>
<evidence type="ECO:0000313" key="3">
    <source>
        <dbReference type="Proteomes" id="UP001162156"/>
    </source>
</evidence>
<dbReference type="PANTHER" id="PTHR47272:SF1">
    <property type="entry name" value="PIGGYBAC TRANSPOSABLE ELEMENT-DERIVED PROTEIN 3-LIKE"/>
    <property type="match status" value="1"/>
</dbReference>
<evidence type="ECO:0000259" key="1">
    <source>
        <dbReference type="Pfam" id="PF13843"/>
    </source>
</evidence>
<dbReference type="EMBL" id="JANEYF010002810">
    <property type="protein sequence ID" value="KAJ8941958.1"/>
    <property type="molecule type" value="Genomic_DNA"/>
</dbReference>
<dbReference type="InterPro" id="IPR029526">
    <property type="entry name" value="PGBD"/>
</dbReference>
<sequence length="242" mass="28749">MPRQLGFRDEISDNELDEFDAIADNENEERFAHPENNLQNIEIEMVENELIEEGPEEEDSDDELLSKLKNRLDGQRSAGNSKQKTWEEMGQFVPMNFEFTFTEPTFHERERWKVEDYIKVYFDDSDFENICNCTNVKYLEEIEKPLNPSTAETKIFFGIAILKSYLKYPQIKMYWAKMTRVNTIARAMTHDRFFQIRNHLKFVIDADISETVRKEDKHFKIHPLHESIKRDVCHSLGTARLQ</sequence>
<dbReference type="PANTHER" id="PTHR47272">
    <property type="entry name" value="DDE_TNP_1_7 DOMAIN-CONTAINING PROTEIN"/>
    <property type="match status" value="1"/>
</dbReference>
<organism evidence="2 3">
    <name type="scientific">Rhamnusium bicolor</name>
    <dbReference type="NCBI Taxonomy" id="1586634"/>
    <lineage>
        <taxon>Eukaryota</taxon>
        <taxon>Metazoa</taxon>
        <taxon>Ecdysozoa</taxon>
        <taxon>Arthropoda</taxon>
        <taxon>Hexapoda</taxon>
        <taxon>Insecta</taxon>
        <taxon>Pterygota</taxon>
        <taxon>Neoptera</taxon>
        <taxon>Endopterygota</taxon>
        <taxon>Coleoptera</taxon>
        <taxon>Polyphaga</taxon>
        <taxon>Cucujiformia</taxon>
        <taxon>Chrysomeloidea</taxon>
        <taxon>Cerambycidae</taxon>
        <taxon>Lepturinae</taxon>
        <taxon>Rhagiini</taxon>
        <taxon>Rhamnusium</taxon>
    </lineage>
</organism>
<name>A0AAV8XTK7_9CUCU</name>
<dbReference type="Proteomes" id="UP001162156">
    <property type="component" value="Unassembled WGS sequence"/>
</dbReference>
<accession>A0AAV8XTK7</accession>